<accession>A0A1E8EUT6</accession>
<keyword evidence="3" id="KW-1185">Reference proteome</keyword>
<evidence type="ECO:0000259" key="1">
    <source>
        <dbReference type="Pfam" id="PF01966"/>
    </source>
</evidence>
<reference evidence="2 3" key="1">
    <citation type="submission" date="2016-06" db="EMBL/GenBank/DDBJ databases">
        <title>Genome sequence of Clostridium acetireducens DSM 10703.</title>
        <authorList>
            <person name="Poehlein A."/>
            <person name="Fluechter S."/>
            <person name="Duerre P."/>
            <person name="Daniel R."/>
        </authorList>
    </citation>
    <scope>NUCLEOTIDE SEQUENCE [LARGE SCALE GENOMIC DNA]</scope>
    <source>
        <strain evidence="2 3">DSM 10703</strain>
    </source>
</reference>
<name>A0A1E8EUT6_9CLOT</name>
<gene>
    <name evidence="2" type="ORF">CLOACE_22990</name>
</gene>
<dbReference type="NCBIfam" id="TIGR00277">
    <property type="entry name" value="HDIG"/>
    <property type="match status" value="1"/>
</dbReference>
<dbReference type="RefSeq" id="WP_070111390.1">
    <property type="nucleotide sequence ID" value="NZ_LZFO01000071.1"/>
</dbReference>
<dbReference type="InterPro" id="IPR006674">
    <property type="entry name" value="HD_domain"/>
</dbReference>
<dbReference type="STRING" id="1121290.CLAOCE_22990"/>
<proteinExistence type="predicted"/>
<comment type="caution">
    <text evidence="2">The sequence shown here is derived from an EMBL/GenBank/DDBJ whole genome shotgun (WGS) entry which is preliminary data.</text>
</comment>
<feature type="domain" description="HD" evidence="1">
    <location>
        <begin position="46"/>
        <end position="161"/>
    </location>
</feature>
<dbReference type="Gene3D" id="1.10.3210.10">
    <property type="entry name" value="Hypothetical protein af1432"/>
    <property type="match status" value="1"/>
</dbReference>
<dbReference type="InterPro" id="IPR006675">
    <property type="entry name" value="HDIG_dom"/>
</dbReference>
<dbReference type="Proteomes" id="UP000175744">
    <property type="component" value="Unassembled WGS sequence"/>
</dbReference>
<evidence type="ECO:0000313" key="2">
    <source>
        <dbReference type="EMBL" id="OFH96901.1"/>
    </source>
</evidence>
<dbReference type="OrthoDB" id="68032at2"/>
<evidence type="ECO:0000313" key="3">
    <source>
        <dbReference type="Proteomes" id="UP000175744"/>
    </source>
</evidence>
<dbReference type="EMBL" id="LZFO01000071">
    <property type="protein sequence ID" value="OFH96901.1"/>
    <property type="molecule type" value="Genomic_DNA"/>
</dbReference>
<dbReference type="SUPFAM" id="SSF109604">
    <property type="entry name" value="HD-domain/PDEase-like"/>
    <property type="match status" value="1"/>
</dbReference>
<organism evidence="2 3">
    <name type="scientific">Clostridium acetireducens DSM 10703</name>
    <dbReference type="NCBI Taxonomy" id="1121290"/>
    <lineage>
        <taxon>Bacteria</taxon>
        <taxon>Bacillati</taxon>
        <taxon>Bacillota</taxon>
        <taxon>Clostridia</taxon>
        <taxon>Eubacteriales</taxon>
        <taxon>Clostridiaceae</taxon>
        <taxon>Clostridium</taxon>
    </lineage>
</organism>
<dbReference type="AlphaFoldDB" id="A0A1E8EUT6"/>
<protein>
    <submittedName>
        <fullName evidence="2">HD domain protein</fullName>
    </submittedName>
</protein>
<sequence length="164" mass="19751">MILYRIKQFIWAITANLNLQDKEFIKYYLTDYELKLFNKLPVYEKKHSIKVAYDIKKFCEKEKKYDKNFLIKLALLHDIGKICNALNVVQKCIMVILDKITAKKLSKFTKIKIIDTYYNHGLKGYYILKKYDYSYKFLYLVKNHHNNIEGNKELNILKIFDSKN</sequence>
<dbReference type="Pfam" id="PF01966">
    <property type="entry name" value="HD"/>
    <property type="match status" value="1"/>
</dbReference>